<gene>
    <name evidence="1" type="ORF">CBLFYP62_00840</name>
</gene>
<reference evidence="1" key="1">
    <citation type="submission" date="2019-11" db="EMBL/GenBank/DDBJ databases">
        <authorList>
            <person name="Feng L."/>
        </authorList>
    </citation>
    <scope>NUCLEOTIDE SEQUENCE</scope>
    <source>
        <strain evidence="1">CButyricumLFYP62</strain>
    </source>
</reference>
<dbReference type="EMBL" id="CACRTU010000009">
    <property type="protein sequence ID" value="VYT82836.1"/>
    <property type="molecule type" value="Genomic_DNA"/>
</dbReference>
<protein>
    <submittedName>
        <fullName evidence="1">Uncharacterized protein</fullName>
    </submittedName>
</protein>
<proteinExistence type="predicted"/>
<dbReference type="RefSeq" id="WP_156736284.1">
    <property type="nucleotide sequence ID" value="NZ_CACRTU010000009.1"/>
</dbReference>
<organism evidence="1">
    <name type="scientific">Clostridium butyricum</name>
    <dbReference type="NCBI Taxonomy" id="1492"/>
    <lineage>
        <taxon>Bacteria</taxon>
        <taxon>Bacillati</taxon>
        <taxon>Bacillota</taxon>
        <taxon>Clostridia</taxon>
        <taxon>Eubacteriales</taxon>
        <taxon>Clostridiaceae</taxon>
        <taxon>Clostridium</taxon>
    </lineage>
</organism>
<dbReference type="AlphaFoldDB" id="A0A6N2ZYG6"/>
<sequence>MPYIDNSFYGKIDFYSMKGVVMETLYYDNKDEFDREIQESYEIWRPIKPEVLSGYKYLDSDYEEELEW</sequence>
<accession>A0A6N2ZYG6</accession>
<evidence type="ECO:0000313" key="1">
    <source>
        <dbReference type="EMBL" id="VYT82836.1"/>
    </source>
</evidence>
<name>A0A6N2ZYG6_CLOBU</name>